<dbReference type="Proteomes" id="UP000199476">
    <property type="component" value="Unassembled WGS sequence"/>
</dbReference>
<organism evidence="1 2">
    <name type="scientific">Halarsenatibacter silvermanii</name>
    <dbReference type="NCBI Taxonomy" id="321763"/>
    <lineage>
        <taxon>Bacteria</taxon>
        <taxon>Bacillati</taxon>
        <taxon>Bacillota</taxon>
        <taxon>Clostridia</taxon>
        <taxon>Halanaerobiales</taxon>
        <taxon>Halarsenatibacteraceae</taxon>
        <taxon>Halarsenatibacter</taxon>
    </lineage>
</organism>
<dbReference type="Pfam" id="PF06107">
    <property type="entry name" value="DUF951"/>
    <property type="match status" value="1"/>
</dbReference>
<dbReference type="AlphaFoldDB" id="A0A1G9Q481"/>
<dbReference type="PANTHER" id="PTHR38455">
    <property type="entry name" value="HYPOTHETICAL CYTOSOLIC PROTEIN"/>
    <property type="match status" value="1"/>
</dbReference>
<dbReference type="RefSeq" id="WP_089760761.1">
    <property type="nucleotide sequence ID" value="NZ_FNGO01000015.1"/>
</dbReference>
<evidence type="ECO:0008006" key="3">
    <source>
        <dbReference type="Google" id="ProtNLM"/>
    </source>
</evidence>
<dbReference type="EMBL" id="FNGO01000015">
    <property type="protein sequence ID" value="SDM05844.1"/>
    <property type="molecule type" value="Genomic_DNA"/>
</dbReference>
<reference evidence="1 2" key="1">
    <citation type="submission" date="2016-10" db="EMBL/GenBank/DDBJ databases">
        <authorList>
            <person name="de Groot N.N."/>
        </authorList>
    </citation>
    <scope>NUCLEOTIDE SEQUENCE [LARGE SCALE GENOMIC DNA]</scope>
    <source>
        <strain evidence="1 2">SLAS-1</strain>
    </source>
</reference>
<dbReference type="PIRSF" id="PIRSF037263">
    <property type="entry name" value="DUF951_bac"/>
    <property type="match status" value="1"/>
</dbReference>
<gene>
    <name evidence="1" type="ORF">SAMN04488692_11543</name>
</gene>
<dbReference type="STRING" id="321763.SAMN04488692_11543"/>
<evidence type="ECO:0000313" key="1">
    <source>
        <dbReference type="EMBL" id="SDM05844.1"/>
    </source>
</evidence>
<evidence type="ECO:0000313" key="2">
    <source>
        <dbReference type="Proteomes" id="UP000199476"/>
    </source>
</evidence>
<name>A0A1G9Q481_9FIRM</name>
<sequence length="65" mass="7760">MNSADVKPEDIVKMKKPHPCGANRWRVIRVGMDFKLRCCECDRFVRMKRKKFEKSFAEILEKAEE</sequence>
<proteinExistence type="predicted"/>
<protein>
    <recommendedName>
        <fullName evidence="3">DUF951 domain-containing protein</fullName>
    </recommendedName>
</protein>
<dbReference type="OrthoDB" id="9802710at2"/>
<accession>A0A1G9Q481</accession>
<keyword evidence="2" id="KW-1185">Reference proteome</keyword>
<dbReference type="PANTHER" id="PTHR38455:SF1">
    <property type="entry name" value="DUF951 DOMAIN-CONTAINING PROTEIN"/>
    <property type="match status" value="1"/>
</dbReference>
<dbReference type="InterPro" id="IPR009296">
    <property type="entry name" value="DUF951"/>
</dbReference>